<feature type="transmembrane region" description="Helical" evidence="8">
    <location>
        <begin position="186"/>
        <end position="209"/>
    </location>
</feature>
<evidence type="ECO:0000256" key="3">
    <source>
        <dbReference type="ARBA" id="ARBA00022692"/>
    </source>
</evidence>
<gene>
    <name evidence="9" type="ORF">ZHAS_00018100</name>
</gene>
<proteinExistence type="inferred from homology"/>
<feature type="transmembrane region" description="Helical" evidence="8">
    <location>
        <begin position="410"/>
        <end position="431"/>
    </location>
</feature>
<dbReference type="OrthoDB" id="6366728at2759"/>
<dbReference type="GO" id="GO:0050909">
    <property type="term" value="P:sensory perception of taste"/>
    <property type="evidence" value="ECO:0007669"/>
    <property type="project" value="InterPro"/>
</dbReference>
<dbReference type="GO" id="GO:0007635">
    <property type="term" value="P:chemosensory behavior"/>
    <property type="evidence" value="ECO:0007669"/>
    <property type="project" value="TreeGrafter"/>
</dbReference>
<dbReference type="GO" id="GO:0030424">
    <property type="term" value="C:axon"/>
    <property type="evidence" value="ECO:0007669"/>
    <property type="project" value="TreeGrafter"/>
</dbReference>
<dbReference type="EMBL" id="ATLV01023937">
    <property type="status" value="NOT_ANNOTATED_CDS"/>
    <property type="molecule type" value="Genomic_DNA"/>
</dbReference>
<evidence type="ECO:0000256" key="6">
    <source>
        <dbReference type="ARBA" id="ARBA00023170"/>
    </source>
</evidence>
<comment type="function">
    <text evidence="8">Gustatory receptor which mediates acceptance or avoidance behavior, depending on its substrates.</text>
</comment>
<keyword evidence="4 8" id="KW-1133">Transmembrane helix</keyword>
<dbReference type="Proteomes" id="UP000030765">
    <property type="component" value="Unassembled WGS sequence"/>
</dbReference>
<dbReference type="InterPro" id="IPR013604">
    <property type="entry name" value="7TM_chemorcpt"/>
</dbReference>
<reference evidence="10" key="2">
    <citation type="submission" date="2020-05" db="UniProtKB">
        <authorList>
            <consortium name="EnsemblMetazoa"/>
        </authorList>
    </citation>
    <scope>IDENTIFICATION</scope>
</reference>
<evidence type="ECO:0000256" key="4">
    <source>
        <dbReference type="ARBA" id="ARBA00022989"/>
    </source>
</evidence>
<dbReference type="PANTHER" id="PTHR21143">
    <property type="entry name" value="INVERTEBRATE GUSTATORY RECEPTOR"/>
    <property type="match status" value="1"/>
</dbReference>
<dbReference type="VEuPathDB" id="VectorBase:ASIS018465"/>
<evidence type="ECO:0000313" key="9">
    <source>
        <dbReference type="EMBL" id="KFB50052.1"/>
    </source>
</evidence>
<comment type="similarity">
    <text evidence="8">Belongs to the insect chemoreceptor superfamily. Gustatory receptor (GR) family.</text>
</comment>
<dbReference type="STRING" id="74873.A0A084WIK8"/>
<evidence type="ECO:0000256" key="7">
    <source>
        <dbReference type="ARBA" id="ARBA00023224"/>
    </source>
</evidence>
<keyword evidence="5 8" id="KW-0472">Membrane</keyword>
<keyword evidence="11" id="KW-1185">Reference proteome</keyword>
<dbReference type="GO" id="GO:0008049">
    <property type="term" value="P:male courtship behavior"/>
    <property type="evidence" value="ECO:0007669"/>
    <property type="project" value="TreeGrafter"/>
</dbReference>
<evidence type="ECO:0000313" key="11">
    <source>
        <dbReference type="Proteomes" id="UP000030765"/>
    </source>
</evidence>
<dbReference type="Pfam" id="PF08395">
    <property type="entry name" value="7tm_7"/>
    <property type="match status" value="1"/>
</dbReference>
<feature type="transmembrane region" description="Helical" evidence="8">
    <location>
        <begin position="333"/>
        <end position="353"/>
    </location>
</feature>
<feature type="transmembrane region" description="Helical" evidence="8">
    <location>
        <begin position="154"/>
        <end position="174"/>
    </location>
</feature>
<feature type="transmembrane region" description="Helical" evidence="8">
    <location>
        <begin position="291"/>
        <end position="313"/>
    </location>
</feature>
<dbReference type="OMA" id="QSYYCYL"/>
<evidence type="ECO:0000313" key="10">
    <source>
        <dbReference type="EnsemblMetazoa" id="ASIC018100-PA"/>
    </source>
</evidence>
<dbReference type="EnsemblMetazoa" id="ASIC018100-RA">
    <property type="protein sequence ID" value="ASIC018100-PA"/>
    <property type="gene ID" value="ASIC018100"/>
</dbReference>
<dbReference type="GO" id="GO:0030425">
    <property type="term" value="C:dendrite"/>
    <property type="evidence" value="ECO:0007669"/>
    <property type="project" value="TreeGrafter"/>
</dbReference>
<keyword evidence="2 8" id="KW-1003">Cell membrane</keyword>
<sequence length="452" mass="51448">MSKWFDRQKNSFLKQRPSFLQASSGESEQFEQLFRYAFNFFRLFALTPGQMSSQKEGFVVRDTRWMRFIVIVLVLLVWIALIESFQVHNRTALITGIANHIQLITNTIALTVAWIVPQLKASELQAILEGYLVIDRELSSYKLPDVTRPTKGSFLFRFALVLLGLTLLVAYDGFVSFGKSHSPPEWYWLATQVPFVVQAMGIFHAFLLISWLHERFQHLNALVEQYYRQGLDFSTKKVAIAFATPIKLTDGSSHANVVLDGTPNRRELADDLQILAIVSRTIDLAQKIESYFGPLFLTVYTALFTVTTVQSYYCYLHLNAIDERRGLSVESLILSGGIIVANIITIVALPFICERVEQESKLLMSFLSKLSMRPGQQAQHSSIWFSNLIASVRFSALGFFTINYNMLSGLVAGLVTYLIIFIQFNSMVPAGKEDLHMARSKYPRHERDSDYS</sequence>
<protein>
    <recommendedName>
        <fullName evidence="8">Gustatory receptor</fullName>
    </recommendedName>
</protein>
<evidence type="ECO:0000256" key="2">
    <source>
        <dbReference type="ARBA" id="ARBA00022475"/>
    </source>
</evidence>
<dbReference type="GO" id="GO:0007165">
    <property type="term" value="P:signal transduction"/>
    <property type="evidence" value="ECO:0007669"/>
    <property type="project" value="UniProtKB-KW"/>
</dbReference>
<feature type="transmembrane region" description="Helical" evidence="8">
    <location>
        <begin position="65"/>
        <end position="85"/>
    </location>
</feature>
<organism evidence="9">
    <name type="scientific">Anopheles sinensis</name>
    <name type="common">Mosquito</name>
    <dbReference type="NCBI Taxonomy" id="74873"/>
    <lineage>
        <taxon>Eukaryota</taxon>
        <taxon>Metazoa</taxon>
        <taxon>Ecdysozoa</taxon>
        <taxon>Arthropoda</taxon>
        <taxon>Hexapoda</taxon>
        <taxon>Insecta</taxon>
        <taxon>Pterygota</taxon>
        <taxon>Neoptera</taxon>
        <taxon>Endopterygota</taxon>
        <taxon>Diptera</taxon>
        <taxon>Nematocera</taxon>
        <taxon>Culicoidea</taxon>
        <taxon>Culicidae</taxon>
        <taxon>Anophelinae</taxon>
        <taxon>Anopheles</taxon>
    </lineage>
</organism>
<dbReference type="GO" id="GO:0043025">
    <property type="term" value="C:neuronal cell body"/>
    <property type="evidence" value="ECO:0007669"/>
    <property type="project" value="TreeGrafter"/>
</dbReference>
<feature type="transmembrane region" description="Helical" evidence="8">
    <location>
        <begin position="97"/>
        <end position="116"/>
    </location>
</feature>
<dbReference type="VEuPathDB" id="VectorBase:ASIC018100"/>
<comment type="subcellular location">
    <subcellularLocation>
        <location evidence="1 8">Cell membrane</location>
        <topology evidence="1 8">Multi-pass membrane protein</topology>
    </subcellularLocation>
</comment>
<dbReference type="GO" id="GO:0005886">
    <property type="term" value="C:plasma membrane"/>
    <property type="evidence" value="ECO:0007669"/>
    <property type="project" value="UniProtKB-SubCell"/>
</dbReference>
<dbReference type="PANTHER" id="PTHR21143:SF104">
    <property type="entry name" value="GUSTATORY RECEPTOR 8A-RELATED"/>
    <property type="match status" value="1"/>
</dbReference>
<evidence type="ECO:0000256" key="5">
    <source>
        <dbReference type="ARBA" id="ARBA00023136"/>
    </source>
</evidence>
<keyword evidence="3 8" id="KW-0812">Transmembrane</keyword>
<evidence type="ECO:0000256" key="8">
    <source>
        <dbReference type="RuleBase" id="RU363108"/>
    </source>
</evidence>
<keyword evidence="7 8" id="KW-0807">Transducer</keyword>
<accession>A0A084WIK8</accession>
<dbReference type="AlphaFoldDB" id="A0A084WIK8"/>
<evidence type="ECO:0000256" key="1">
    <source>
        <dbReference type="ARBA" id="ARBA00004651"/>
    </source>
</evidence>
<name>A0A084WIK8_ANOSI</name>
<keyword evidence="6 8" id="KW-0675">Receptor</keyword>
<dbReference type="EMBL" id="KE525347">
    <property type="protein sequence ID" value="KFB50052.1"/>
    <property type="molecule type" value="Genomic_DNA"/>
</dbReference>
<reference evidence="9 11" key="1">
    <citation type="journal article" date="2014" name="BMC Genomics">
        <title>Genome sequence of Anopheles sinensis provides insight into genetics basis of mosquito competence for malaria parasites.</title>
        <authorList>
            <person name="Zhou D."/>
            <person name="Zhang D."/>
            <person name="Ding G."/>
            <person name="Shi L."/>
            <person name="Hou Q."/>
            <person name="Ye Y."/>
            <person name="Xu Y."/>
            <person name="Zhou H."/>
            <person name="Xiong C."/>
            <person name="Li S."/>
            <person name="Yu J."/>
            <person name="Hong S."/>
            <person name="Yu X."/>
            <person name="Zou P."/>
            <person name="Chen C."/>
            <person name="Chang X."/>
            <person name="Wang W."/>
            <person name="Lv Y."/>
            <person name="Sun Y."/>
            <person name="Ma L."/>
            <person name="Shen B."/>
            <person name="Zhu C."/>
        </authorList>
    </citation>
    <scope>NUCLEOTIDE SEQUENCE [LARGE SCALE GENOMIC DNA]</scope>
</reference>